<comment type="caution">
    <text evidence="4">The sequence shown here is derived from an EMBL/GenBank/DDBJ whole genome shotgun (WGS) entry which is preliminary data.</text>
</comment>
<sequence>MAQPPSDSPLTSQRDRSSLAITAITRPSLLARIGFKLVRNVLIWPFFKLLFKGRVVNPERISASKPVLVVANHGSYLDPPLLGACLDWPVSFMAKAELFRLPLLGSIVRALGAIPVRRGHVDRKTFSACSDQLRRGWLVALFIEGTRSADGRVHRPRNGAALLAARTQLPLLPVAIVGSHRALPRGSRRPRPVPVHIRIGTALPPPVSGSKTDLDATTAACAAAINALLDLG</sequence>
<evidence type="ECO:0000259" key="3">
    <source>
        <dbReference type="SMART" id="SM00563"/>
    </source>
</evidence>
<organism evidence="4 5">
    <name type="scientific">Aphanocapsa feldmannii 277cV</name>
    <dbReference type="NCBI Taxonomy" id="2507553"/>
    <lineage>
        <taxon>Bacteria</taxon>
        <taxon>Bacillati</taxon>
        <taxon>Cyanobacteriota</taxon>
        <taxon>Cyanophyceae</taxon>
        <taxon>Oscillatoriophycideae</taxon>
        <taxon>Chroococcales</taxon>
        <taxon>Microcystaceae</taxon>
        <taxon>Aphanocapsa</taxon>
    </lineage>
</organism>
<dbReference type="PANTHER" id="PTHR10434">
    <property type="entry name" value="1-ACYL-SN-GLYCEROL-3-PHOSPHATE ACYLTRANSFERASE"/>
    <property type="match status" value="1"/>
</dbReference>
<evidence type="ECO:0000313" key="5">
    <source>
        <dbReference type="Proteomes" id="UP000317990"/>
    </source>
</evidence>
<dbReference type="AlphaFoldDB" id="A0A524RNG3"/>
<dbReference type="Pfam" id="PF01553">
    <property type="entry name" value="Acyltransferase"/>
    <property type="match status" value="1"/>
</dbReference>
<keyword evidence="2 4" id="KW-0012">Acyltransferase</keyword>
<dbReference type="SUPFAM" id="SSF69593">
    <property type="entry name" value="Glycerol-3-phosphate (1)-acyltransferase"/>
    <property type="match status" value="1"/>
</dbReference>
<reference evidence="4 5" key="1">
    <citation type="journal article" date="2019" name="mSystems">
        <title>Life at home and on the roam: Genomic adaptions reflect the dual lifestyle of an intracellular, facultative symbiont.</title>
        <authorList>
            <person name="Burgsdorf I."/>
        </authorList>
    </citation>
    <scope>NUCLEOTIDE SEQUENCE [LARGE SCALE GENOMIC DNA]</scope>
    <source>
        <strain evidence="4">277cV</strain>
    </source>
</reference>
<dbReference type="PANTHER" id="PTHR10434:SF11">
    <property type="entry name" value="1-ACYL-SN-GLYCEROL-3-PHOSPHATE ACYLTRANSFERASE"/>
    <property type="match status" value="1"/>
</dbReference>
<proteinExistence type="predicted"/>
<accession>A0A524RNG3</accession>
<dbReference type="GO" id="GO:0003841">
    <property type="term" value="F:1-acylglycerol-3-phosphate O-acyltransferase activity"/>
    <property type="evidence" value="ECO:0007669"/>
    <property type="project" value="TreeGrafter"/>
</dbReference>
<evidence type="ECO:0000256" key="2">
    <source>
        <dbReference type="ARBA" id="ARBA00023315"/>
    </source>
</evidence>
<feature type="domain" description="Phospholipid/glycerol acyltransferase" evidence="3">
    <location>
        <begin position="67"/>
        <end position="179"/>
    </location>
</feature>
<dbReference type="GO" id="GO:0006654">
    <property type="term" value="P:phosphatidic acid biosynthetic process"/>
    <property type="evidence" value="ECO:0007669"/>
    <property type="project" value="TreeGrafter"/>
</dbReference>
<gene>
    <name evidence="4" type="ORF">ERJ67_06475</name>
</gene>
<dbReference type="InterPro" id="IPR002123">
    <property type="entry name" value="Plipid/glycerol_acylTrfase"/>
</dbReference>
<evidence type="ECO:0000313" key="4">
    <source>
        <dbReference type="EMBL" id="TGG92286.1"/>
    </source>
</evidence>
<name>A0A524RNG3_9CHRO</name>
<dbReference type="Proteomes" id="UP000317990">
    <property type="component" value="Unassembled WGS sequence"/>
</dbReference>
<dbReference type="SMART" id="SM00563">
    <property type="entry name" value="PlsC"/>
    <property type="match status" value="1"/>
</dbReference>
<keyword evidence="1 4" id="KW-0808">Transferase</keyword>
<dbReference type="EMBL" id="SRMO01000065">
    <property type="protein sequence ID" value="TGG92286.1"/>
    <property type="molecule type" value="Genomic_DNA"/>
</dbReference>
<dbReference type="CDD" id="cd07989">
    <property type="entry name" value="LPLAT_AGPAT-like"/>
    <property type="match status" value="1"/>
</dbReference>
<protein>
    <submittedName>
        <fullName evidence="4">1-acyl-sn-glycerol-3-phosphate acyltransferase</fullName>
    </submittedName>
</protein>
<evidence type="ECO:0000256" key="1">
    <source>
        <dbReference type="ARBA" id="ARBA00022679"/>
    </source>
</evidence>